<evidence type="ECO:0000313" key="2">
    <source>
        <dbReference type="EMBL" id="AKB79119.1"/>
    </source>
</evidence>
<dbReference type="PATRIC" id="fig|1434110.4.peg.3401"/>
<dbReference type="EMBL" id="CP009516">
    <property type="protein sequence ID" value="AKB79119.1"/>
    <property type="molecule type" value="Genomic_DNA"/>
</dbReference>
<dbReference type="HOGENOM" id="CLU_1122624_0_0_2"/>
<evidence type="ECO:0000256" key="1">
    <source>
        <dbReference type="SAM" id="Phobius"/>
    </source>
</evidence>
<dbReference type="STRING" id="1434110.MSHOH_2636"/>
<sequence>MSTANTIASMLILESLILGFLGFLTFFGYPSWMKIALARVKGNQYVIKLTRDNALVLEGAKETEGIYQTANGVYELEPEDAFSFNGSTGALWYAPYNRAVHARVMPLLKDLKKFGIDNYGQLMFFYKTPIEEIQKTNGDSAAEIASVIQGYDGKILQDLEIVRISDLKNFLESRSPAAENGIIERYVNIERRKLGNPLKNGNVVMMLIMAALLGLAFGYIMAGGGGVETPAGIAAASNAASGLTQLQ</sequence>
<dbReference type="KEGG" id="mhor:MSHOH_2636"/>
<organism evidence="2 3">
    <name type="scientific">Methanosarcina horonobensis HB-1 = JCM 15518</name>
    <dbReference type="NCBI Taxonomy" id="1434110"/>
    <lineage>
        <taxon>Archaea</taxon>
        <taxon>Methanobacteriati</taxon>
        <taxon>Methanobacteriota</taxon>
        <taxon>Stenosarchaea group</taxon>
        <taxon>Methanomicrobia</taxon>
        <taxon>Methanosarcinales</taxon>
        <taxon>Methanosarcinaceae</taxon>
        <taxon>Methanosarcina</taxon>
    </lineage>
</organism>
<evidence type="ECO:0000313" key="3">
    <source>
        <dbReference type="Proteomes" id="UP000033101"/>
    </source>
</evidence>
<keyword evidence="1" id="KW-0472">Membrane</keyword>
<dbReference type="Proteomes" id="UP000033101">
    <property type="component" value="Chromosome"/>
</dbReference>
<gene>
    <name evidence="2" type="ORF">MSHOH_2636</name>
</gene>
<dbReference type="OrthoDB" id="379430at2157"/>
<dbReference type="GeneID" id="24831937"/>
<keyword evidence="1" id="KW-0812">Transmembrane</keyword>
<protein>
    <submittedName>
        <fullName evidence="2">Uncharacterized protein</fullName>
    </submittedName>
</protein>
<reference evidence="2 3" key="1">
    <citation type="submission" date="2014-07" db="EMBL/GenBank/DDBJ databases">
        <title>Methanogenic archaea and the global carbon cycle.</title>
        <authorList>
            <person name="Henriksen J.R."/>
            <person name="Luke J."/>
            <person name="Reinhart S."/>
            <person name="Benedict M.N."/>
            <person name="Youngblut N.D."/>
            <person name="Metcalf M.E."/>
            <person name="Whitaker R.J."/>
            <person name="Metcalf W.W."/>
        </authorList>
    </citation>
    <scope>NUCLEOTIDE SEQUENCE [LARGE SCALE GENOMIC DNA]</scope>
    <source>
        <strain evidence="2 3">HB-1</strain>
    </source>
</reference>
<feature type="transmembrane region" description="Helical" evidence="1">
    <location>
        <begin position="6"/>
        <end position="29"/>
    </location>
</feature>
<proteinExistence type="predicted"/>
<keyword evidence="3" id="KW-1185">Reference proteome</keyword>
<dbReference type="AlphaFoldDB" id="A0A0E3SBD0"/>
<accession>A0A0E3SBD0</accession>
<feature type="transmembrane region" description="Helical" evidence="1">
    <location>
        <begin position="201"/>
        <end position="222"/>
    </location>
</feature>
<name>A0A0E3SBD0_9EURY</name>
<dbReference type="RefSeq" id="WP_048140543.1">
    <property type="nucleotide sequence ID" value="NZ_CP009516.1"/>
</dbReference>
<keyword evidence="1" id="KW-1133">Transmembrane helix</keyword>